<proteinExistence type="predicted"/>
<reference evidence="1" key="1">
    <citation type="submission" date="2021-05" db="EMBL/GenBank/DDBJ databases">
        <authorList>
            <person name="Scholz U."/>
            <person name="Mascher M."/>
            <person name="Fiebig A."/>
        </authorList>
    </citation>
    <scope>NUCLEOTIDE SEQUENCE [LARGE SCALE GENOMIC DNA]</scope>
</reference>
<dbReference type="Proteomes" id="UP001732700">
    <property type="component" value="Chromosome 3D"/>
</dbReference>
<dbReference type="EnsemblPlants" id="AVESA.00010b.r2.3DG0519370.1">
    <property type="protein sequence ID" value="AVESA.00010b.r2.3DG0519370.1.CDS.1"/>
    <property type="gene ID" value="AVESA.00010b.r2.3DG0519370"/>
</dbReference>
<evidence type="ECO:0000313" key="2">
    <source>
        <dbReference type="Proteomes" id="UP001732700"/>
    </source>
</evidence>
<organism evidence="1 2">
    <name type="scientific">Avena sativa</name>
    <name type="common">Oat</name>
    <dbReference type="NCBI Taxonomy" id="4498"/>
    <lineage>
        <taxon>Eukaryota</taxon>
        <taxon>Viridiplantae</taxon>
        <taxon>Streptophyta</taxon>
        <taxon>Embryophyta</taxon>
        <taxon>Tracheophyta</taxon>
        <taxon>Spermatophyta</taxon>
        <taxon>Magnoliopsida</taxon>
        <taxon>Liliopsida</taxon>
        <taxon>Poales</taxon>
        <taxon>Poaceae</taxon>
        <taxon>BOP clade</taxon>
        <taxon>Pooideae</taxon>
        <taxon>Poodae</taxon>
        <taxon>Poeae</taxon>
        <taxon>Poeae Chloroplast Group 1 (Aveneae type)</taxon>
        <taxon>Aveninae</taxon>
        <taxon>Avena</taxon>
    </lineage>
</organism>
<keyword evidence="2" id="KW-1185">Reference proteome</keyword>
<reference evidence="1" key="2">
    <citation type="submission" date="2025-09" db="UniProtKB">
        <authorList>
            <consortium name="EnsemblPlants"/>
        </authorList>
    </citation>
    <scope>IDENTIFICATION</scope>
</reference>
<accession>A0ACD5VWU0</accession>
<protein>
    <submittedName>
        <fullName evidence="1">Uncharacterized protein</fullName>
    </submittedName>
</protein>
<evidence type="ECO:0000313" key="1">
    <source>
        <dbReference type="EnsemblPlants" id="AVESA.00010b.r2.3DG0519370.1.CDS.1"/>
    </source>
</evidence>
<name>A0ACD5VWU0_AVESA</name>
<sequence length="445" mass="50833">MNPPTNPSHSPPPTRPSTPDLHQPPTPTPSQFLQIQFKGADYSAIPEAGIEPSGMMASPPLSPIRPEGSPAAPHNPPVLQAPEIPQLALNMEVMSIARDNLNQQQEIEKGQFALYLKLATTRGAPRIISLSTVQQQFKRSWRANYGEIIQVHQHIFKAVFTSFQATMWIFERQPWLIGPDTMLIELEDPDGEGYIKEQEESLKKIDRPRYTFQYVYVTVRAYGIPSNNRSMELLENIIKLVGTPSEFHQIKDNMLYGHPDYVWGVIKHRVCNPVFDRIKLSLNQGKQSMAYLSYEKIRRICLFCGVMFHTSANCHLRKSIITDRMTKCQDAEQVPFQRYGPWIIDSDKVPLEKGVHASLNFTNFLSNELSIFNKVFDNQENKRGKSKTQSAEQLLKKMEDNRGVGSTMIQSSSRIMDIRRKVNESTVQQGTTRQTLEMQIQKEDM</sequence>